<organism evidence="9 10">
    <name type="scientific">Shouchella xiaoxiensis</name>
    <dbReference type="NCBI Taxonomy" id="766895"/>
    <lineage>
        <taxon>Bacteria</taxon>
        <taxon>Bacillati</taxon>
        <taxon>Bacillota</taxon>
        <taxon>Bacilli</taxon>
        <taxon>Bacillales</taxon>
        <taxon>Bacillaceae</taxon>
        <taxon>Shouchella</taxon>
    </lineage>
</organism>
<feature type="domain" description="EamA" evidence="8">
    <location>
        <begin position="29"/>
        <end position="161"/>
    </location>
</feature>
<name>A0ABS2T1P8_9BACI</name>
<dbReference type="RefSeq" id="WP_239586880.1">
    <property type="nucleotide sequence ID" value="NZ_JAFBCV010000024.1"/>
</dbReference>
<dbReference type="InterPro" id="IPR050638">
    <property type="entry name" value="AA-Vitamin_Transporters"/>
</dbReference>
<feature type="transmembrane region" description="Helical" evidence="7">
    <location>
        <begin position="173"/>
        <end position="193"/>
    </location>
</feature>
<dbReference type="PANTHER" id="PTHR32322:SF18">
    <property type="entry name" value="S-ADENOSYLMETHIONINE_S-ADENOSYLHOMOCYSTEINE TRANSPORTER"/>
    <property type="match status" value="1"/>
</dbReference>
<dbReference type="InterPro" id="IPR037185">
    <property type="entry name" value="EmrE-like"/>
</dbReference>
<feature type="transmembrane region" description="Helical" evidence="7">
    <location>
        <begin position="121"/>
        <end position="138"/>
    </location>
</feature>
<sequence length="338" mass="38122">MRVWRVQKLQQKTFCAMFKRFPIKETHLVYFLAVLNALVIGISFLFVKLTLNYTTPLDSLMYRFSAALILFLLVSPFIIKRLNYRNKPLYKLVILASLYPLGYFMLQALGLEHASSVEGGIINAFTPVVTMILASLFIKEETTARQKEFTYLSVFGIVFIFVMKSSNVDFTQLHGVTLLLLATVFFAGYSVLGRSLSKQFSPLEISFFMVSTGFVISLFISITTNSAKGTLHQLIMPLTDESFYLLIFYLGFVQLATALMGSYILSRMEAWKVSVFLNVSTICSIIAGALILNEKVTWYHLLGAAFILFGVCGSMLVNRSENNRSKVVKLVNNHSTEK</sequence>
<dbReference type="SUPFAM" id="SSF103481">
    <property type="entry name" value="Multidrug resistance efflux transporter EmrE"/>
    <property type="match status" value="2"/>
</dbReference>
<evidence type="ECO:0000256" key="1">
    <source>
        <dbReference type="ARBA" id="ARBA00004651"/>
    </source>
</evidence>
<dbReference type="EMBL" id="JAFBCV010000024">
    <property type="protein sequence ID" value="MBM7841181.1"/>
    <property type="molecule type" value="Genomic_DNA"/>
</dbReference>
<reference evidence="9" key="1">
    <citation type="submission" date="2021-01" db="EMBL/GenBank/DDBJ databases">
        <title>Genomic Encyclopedia of Type Strains, Phase IV (KMG-IV): sequencing the most valuable type-strain genomes for metagenomic binning, comparative biology and taxonomic classification.</title>
        <authorList>
            <person name="Goeker M."/>
        </authorList>
    </citation>
    <scope>NUCLEOTIDE SEQUENCE</scope>
    <source>
        <strain evidence="9">DSM 21943</strain>
    </source>
</reference>
<feature type="transmembrane region" description="Helical" evidence="7">
    <location>
        <begin position="243"/>
        <end position="266"/>
    </location>
</feature>
<feature type="transmembrane region" description="Helical" evidence="7">
    <location>
        <begin position="90"/>
        <end position="109"/>
    </location>
</feature>
<dbReference type="InterPro" id="IPR000620">
    <property type="entry name" value="EamA_dom"/>
</dbReference>
<feature type="transmembrane region" description="Helical" evidence="7">
    <location>
        <begin position="273"/>
        <end position="292"/>
    </location>
</feature>
<feature type="transmembrane region" description="Helical" evidence="7">
    <location>
        <begin position="298"/>
        <end position="317"/>
    </location>
</feature>
<proteinExistence type="inferred from homology"/>
<feature type="transmembrane region" description="Helical" evidence="7">
    <location>
        <begin position="150"/>
        <end position="167"/>
    </location>
</feature>
<accession>A0ABS2T1P8</accession>
<evidence type="ECO:0000259" key="8">
    <source>
        <dbReference type="Pfam" id="PF00892"/>
    </source>
</evidence>
<evidence type="ECO:0000313" key="9">
    <source>
        <dbReference type="EMBL" id="MBM7841181.1"/>
    </source>
</evidence>
<evidence type="ECO:0000256" key="5">
    <source>
        <dbReference type="ARBA" id="ARBA00022989"/>
    </source>
</evidence>
<evidence type="ECO:0000256" key="4">
    <source>
        <dbReference type="ARBA" id="ARBA00022692"/>
    </source>
</evidence>
<comment type="caution">
    <text evidence="9">The sequence shown here is derived from an EMBL/GenBank/DDBJ whole genome shotgun (WGS) entry which is preliminary data.</text>
</comment>
<dbReference type="Proteomes" id="UP001179280">
    <property type="component" value="Unassembled WGS sequence"/>
</dbReference>
<comment type="similarity">
    <text evidence="2">Belongs to the EamA transporter family.</text>
</comment>
<keyword evidence="6 7" id="KW-0472">Membrane</keyword>
<comment type="subcellular location">
    <subcellularLocation>
        <location evidence="1">Cell membrane</location>
        <topology evidence="1">Multi-pass membrane protein</topology>
    </subcellularLocation>
</comment>
<feature type="transmembrane region" description="Helical" evidence="7">
    <location>
        <begin position="28"/>
        <end position="47"/>
    </location>
</feature>
<dbReference type="PANTHER" id="PTHR32322">
    <property type="entry name" value="INNER MEMBRANE TRANSPORTER"/>
    <property type="match status" value="1"/>
</dbReference>
<dbReference type="Pfam" id="PF00892">
    <property type="entry name" value="EamA"/>
    <property type="match status" value="2"/>
</dbReference>
<feature type="transmembrane region" description="Helical" evidence="7">
    <location>
        <begin position="59"/>
        <end position="78"/>
    </location>
</feature>
<protein>
    <submittedName>
        <fullName evidence="9">Drug/metabolite transporter (DMT)-like permease</fullName>
    </submittedName>
</protein>
<evidence type="ECO:0000256" key="7">
    <source>
        <dbReference type="SAM" id="Phobius"/>
    </source>
</evidence>
<gene>
    <name evidence="9" type="ORF">JOC54_004482</name>
</gene>
<evidence type="ECO:0000256" key="6">
    <source>
        <dbReference type="ARBA" id="ARBA00023136"/>
    </source>
</evidence>
<keyword evidence="5 7" id="KW-1133">Transmembrane helix</keyword>
<keyword evidence="3" id="KW-1003">Cell membrane</keyword>
<evidence type="ECO:0000313" key="10">
    <source>
        <dbReference type="Proteomes" id="UP001179280"/>
    </source>
</evidence>
<feature type="domain" description="EamA" evidence="8">
    <location>
        <begin position="175"/>
        <end position="314"/>
    </location>
</feature>
<keyword evidence="4 7" id="KW-0812">Transmembrane</keyword>
<evidence type="ECO:0000256" key="3">
    <source>
        <dbReference type="ARBA" id="ARBA00022475"/>
    </source>
</evidence>
<keyword evidence="10" id="KW-1185">Reference proteome</keyword>
<evidence type="ECO:0000256" key="2">
    <source>
        <dbReference type="ARBA" id="ARBA00007362"/>
    </source>
</evidence>
<feature type="transmembrane region" description="Helical" evidence="7">
    <location>
        <begin position="205"/>
        <end position="223"/>
    </location>
</feature>